<gene>
    <name evidence="1" type="ORF">LCGC14_0782040</name>
</gene>
<dbReference type="EMBL" id="LAZR01002027">
    <property type="protein sequence ID" value="KKN35594.1"/>
    <property type="molecule type" value="Genomic_DNA"/>
</dbReference>
<comment type="caution">
    <text evidence="1">The sequence shown here is derived from an EMBL/GenBank/DDBJ whole genome shotgun (WGS) entry which is preliminary data.</text>
</comment>
<reference evidence="1" key="1">
    <citation type="journal article" date="2015" name="Nature">
        <title>Complex archaea that bridge the gap between prokaryotes and eukaryotes.</title>
        <authorList>
            <person name="Spang A."/>
            <person name="Saw J.H."/>
            <person name="Jorgensen S.L."/>
            <person name="Zaremba-Niedzwiedzka K."/>
            <person name="Martijn J."/>
            <person name="Lind A.E."/>
            <person name="van Eijk R."/>
            <person name="Schleper C."/>
            <person name="Guy L."/>
            <person name="Ettema T.J."/>
        </authorList>
    </citation>
    <scope>NUCLEOTIDE SEQUENCE</scope>
</reference>
<dbReference type="AlphaFoldDB" id="A0A0F9PZG0"/>
<sequence length="113" mass="12098">MPSKIVTAHTTTVSVAARRKNARHIITSLTINNHGGSADRTIRIQDIFTPDASNGVASPSEQTVDRLRVNIAMGDMITWNEGDLKGIECLGAVKVIGDAIDASCYVTVGYRAE</sequence>
<protein>
    <submittedName>
        <fullName evidence="1">Uncharacterized protein</fullName>
    </submittedName>
</protein>
<name>A0A0F9PZG0_9ZZZZ</name>
<evidence type="ECO:0000313" key="1">
    <source>
        <dbReference type="EMBL" id="KKN35594.1"/>
    </source>
</evidence>
<proteinExistence type="predicted"/>
<organism evidence="1">
    <name type="scientific">marine sediment metagenome</name>
    <dbReference type="NCBI Taxonomy" id="412755"/>
    <lineage>
        <taxon>unclassified sequences</taxon>
        <taxon>metagenomes</taxon>
        <taxon>ecological metagenomes</taxon>
    </lineage>
</organism>
<accession>A0A0F9PZG0</accession>